<protein>
    <submittedName>
        <fullName evidence="4">tRNA-specific adenosine deaminase</fullName>
    </submittedName>
</protein>
<dbReference type="PANTHER" id="PTHR11079:SF161">
    <property type="entry name" value="CMP_DCMP-TYPE DEAMINASE DOMAIN-CONTAINING PROTEIN"/>
    <property type="match status" value="1"/>
</dbReference>
<dbReference type="EMBL" id="BSDD01000001">
    <property type="protein sequence ID" value="GLH69351.1"/>
    <property type="molecule type" value="Genomic_DNA"/>
</dbReference>
<dbReference type="PROSITE" id="PS51747">
    <property type="entry name" value="CYT_DCMP_DEAMINASES_2"/>
    <property type="match status" value="1"/>
</dbReference>
<keyword evidence="1" id="KW-0479">Metal-binding</keyword>
<evidence type="ECO:0000313" key="4">
    <source>
        <dbReference type="EMBL" id="GLH69351.1"/>
    </source>
</evidence>
<dbReference type="CDD" id="cd01285">
    <property type="entry name" value="nucleoside_deaminase"/>
    <property type="match status" value="1"/>
</dbReference>
<reference evidence="4 5" key="1">
    <citation type="journal article" date="2023" name="Antonie Van Leeuwenhoek">
        <title>Mesoterricola silvestris gen. nov., sp. nov., Mesoterricola sediminis sp. nov., Geothrix oryzae sp. nov., Geothrix edaphica sp. nov., Geothrix rubra sp. nov., and Geothrix limicola sp. nov., six novel members of Acidobacteriota isolated from soils.</title>
        <authorList>
            <person name="Itoh H."/>
            <person name="Sugisawa Y."/>
            <person name="Mise K."/>
            <person name="Xu Z."/>
            <person name="Kuniyasu M."/>
            <person name="Ushijima N."/>
            <person name="Kawano K."/>
            <person name="Kobayashi E."/>
            <person name="Shiratori Y."/>
            <person name="Masuda Y."/>
            <person name="Senoo K."/>
        </authorList>
    </citation>
    <scope>NUCLEOTIDE SEQUENCE [LARGE SCALE GENOMIC DNA]</scope>
    <source>
        <strain evidence="4 5">Red803</strain>
    </source>
</reference>
<keyword evidence="5" id="KW-1185">Reference proteome</keyword>
<dbReference type="PANTHER" id="PTHR11079">
    <property type="entry name" value="CYTOSINE DEAMINASE FAMILY MEMBER"/>
    <property type="match status" value="1"/>
</dbReference>
<comment type="caution">
    <text evidence="4">The sequence shown here is derived from an EMBL/GenBank/DDBJ whole genome shotgun (WGS) entry which is preliminary data.</text>
</comment>
<evidence type="ECO:0000256" key="2">
    <source>
        <dbReference type="ARBA" id="ARBA00022833"/>
    </source>
</evidence>
<feature type="domain" description="CMP/dCMP-type deaminase" evidence="3">
    <location>
        <begin position="5"/>
        <end position="116"/>
    </location>
</feature>
<dbReference type="PROSITE" id="PS00903">
    <property type="entry name" value="CYT_DCMP_DEAMINASES_1"/>
    <property type="match status" value="1"/>
</dbReference>
<gene>
    <name evidence="4" type="ORF">GETHPA_08840</name>
</gene>
<dbReference type="InterPro" id="IPR016192">
    <property type="entry name" value="APOBEC/CMP_deaminase_Zn-bd"/>
</dbReference>
<dbReference type="Gene3D" id="3.40.140.10">
    <property type="entry name" value="Cytidine Deaminase, domain 2"/>
    <property type="match status" value="1"/>
</dbReference>
<evidence type="ECO:0000313" key="5">
    <source>
        <dbReference type="Proteomes" id="UP001165089"/>
    </source>
</evidence>
<proteinExistence type="predicted"/>
<dbReference type="InterPro" id="IPR002125">
    <property type="entry name" value="CMP_dCMP_dom"/>
</dbReference>
<accession>A0ABQ5Q4K8</accession>
<dbReference type="Proteomes" id="UP001165089">
    <property type="component" value="Unassembled WGS sequence"/>
</dbReference>
<organism evidence="4 5">
    <name type="scientific">Geothrix rubra</name>
    <dbReference type="NCBI Taxonomy" id="2927977"/>
    <lineage>
        <taxon>Bacteria</taxon>
        <taxon>Pseudomonadati</taxon>
        <taxon>Acidobacteriota</taxon>
        <taxon>Holophagae</taxon>
        <taxon>Holophagales</taxon>
        <taxon>Holophagaceae</taxon>
        <taxon>Geothrix</taxon>
    </lineage>
</organism>
<evidence type="ECO:0000259" key="3">
    <source>
        <dbReference type="PROSITE" id="PS51747"/>
    </source>
</evidence>
<evidence type="ECO:0000256" key="1">
    <source>
        <dbReference type="ARBA" id="ARBA00022723"/>
    </source>
</evidence>
<dbReference type="SUPFAM" id="SSF53927">
    <property type="entry name" value="Cytidine deaminase-like"/>
    <property type="match status" value="1"/>
</dbReference>
<sequence>MDASADRSPFMRRAIELSRTHMLAGEGGPFGAVVVRDGRIVGEGWNRVTSACDPTAHAEITAIREACRALGTFELRGCEIYTSCEPCPMCLAAIYWARLDRIWYANTRQDAAGIRFDDAWLYHEVALPLGERSLPSAQLMRDEALEAFRAWDAKPDKTPY</sequence>
<dbReference type="Pfam" id="PF00383">
    <property type="entry name" value="dCMP_cyt_deam_1"/>
    <property type="match status" value="1"/>
</dbReference>
<name>A0ABQ5Q4K8_9BACT</name>
<dbReference type="RefSeq" id="WP_285723348.1">
    <property type="nucleotide sequence ID" value="NZ_BSDD01000001.1"/>
</dbReference>
<keyword evidence="2" id="KW-0862">Zinc</keyword>
<dbReference type="InterPro" id="IPR016193">
    <property type="entry name" value="Cytidine_deaminase-like"/>
</dbReference>